<dbReference type="RefSeq" id="WP_206658588.1">
    <property type="nucleotide sequence ID" value="NZ_CP071182.1"/>
</dbReference>
<sequence length="661" mass="75705">MQRQMLPVANPKYRVLPAGSIQPKGWLLRQLQIQSKGLPGRADEFFFKGEYWLGGDGPRDASRKPTDLGSSHLVVGWLDALFDMAYMLNDEKLKAKVQRYIEYILSTEEPDGSFGPKQPQDSVWPDVNYEYVSYQGARIEAARMMLKYYHFTKDERALNLVKHFVLDYYGKNYEPGAYTWFNNIGQKAIRGIAYALYEITNDIAYVEAVERHLEYETPESDWKTGLKNKDPKCTHGAVFGGLGSVANDYIYSGDEDCKQIIDDAIVWLDETQGQVGGHYTAHEFIAMYDGRNPTNGSECCPIGGHVSAMSTLFKVFGDNIYADRVEELIFNSVAAFMTGDAWAHQYDQQVNQILCTTAKRRFDNRDDANTFAVNPHYPCCTASVGRPLPSFINQQWLRTEDGGLVALSYCPVEVNTTVGDNVHCRLTVESEYPYRGTNMRFTVHVEKPVEFPIYLRAPKYIGDYGERTAVMLDGIMHKIEPLDTYVIRHTWRDGDTFEMNIPMNTKFIERSDSSVAVKRGPLYYALRVGEAYRQLRHNYEGSSDWEIYPATPWNVGLYAPLRAAYASVEEEHHPIPKFPYAHQEEVLYDDERNSYVTCREKESVILHVRGRIINNWGLHRIYAMSDDIKPDEAREYGQEVHVELIPYGCTNLRIAEFPSIQ</sequence>
<dbReference type="EMBL" id="CP071182">
    <property type="protein sequence ID" value="QSO49276.1"/>
    <property type="molecule type" value="Genomic_DNA"/>
</dbReference>
<gene>
    <name evidence="3" type="ORF">JZ786_10340</name>
</gene>
<protein>
    <submittedName>
        <fullName evidence="3">Glycoside hydrolase family 127 protein</fullName>
    </submittedName>
</protein>
<dbReference type="InterPro" id="IPR012878">
    <property type="entry name" value="Beta-AFase-like_GH127_cat"/>
</dbReference>
<proteinExistence type="predicted"/>
<feature type="domain" description="Non-reducing end beta-L-arabinofuranosidase-like GH127 middle" evidence="2">
    <location>
        <begin position="409"/>
        <end position="503"/>
    </location>
</feature>
<evidence type="ECO:0000313" key="4">
    <source>
        <dbReference type="Proteomes" id="UP000663505"/>
    </source>
</evidence>
<name>A0A9X7Z9A5_9BACL</name>
<accession>A0A9X7Z9A5</accession>
<dbReference type="Proteomes" id="UP000663505">
    <property type="component" value="Chromosome"/>
</dbReference>
<dbReference type="Pfam" id="PF20736">
    <property type="entry name" value="Glyco_hydro127M"/>
    <property type="match status" value="1"/>
</dbReference>
<dbReference type="Pfam" id="PF07944">
    <property type="entry name" value="Beta-AFase-like_GH127_cat"/>
    <property type="match status" value="1"/>
</dbReference>
<keyword evidence="3" id="KW-0378">Hydrolase</keyword>
<dbReference type="PANTHER" id="PTHR43465:SF2">
    <property type="entry name" value="DUF1680 DOMAIN PROTEIN (AFU_ORTHOLOGUE AFUA_1G08910)"/>
    <property type="match status" value="1"/>
</dbReference>
<dbReference type="KEGG" id="afx:JZ786_10340"/>
<keyword evidence="4" id="KW-1185">Reference proteome</keyword>
<dbReference type="GO" id="GO:0005975">
    <property type="term" value="P:carbohydrate metabolic process"/>
    <property type="evidence" value="ECO:0007669"/>
    <property type="project" value="InterPro"/>
</dbReference>
<dbReference type="InterPro" id="IPR008928">
    <property type="entry name" value="6-hairpin_glycosidase_sf"/>
</dbReference>
<evidence type="ECO:0000259" key="1">
    <source>
        <dbReference type="Pfam" id="PF07944"/>
    </source>
</evidence>
<dbReference type="InterPro" id="IPR049174">
    <property type="entry name" value="Beta-AFase-like"/>
</dbReference>
<feature type="domain" description="Non-reducing end beta-L-arabinofuranosidase-like GH127 catalytic" evidence="1">
    <location>
        <begin position="72"/>
        <end position="356"/>
    </location>
</feature>
<dbReference type="PANTHER" id="PTHR43465">
    <property type="entry name" value="DUF1680 DOMAIN PROTEIN (AFU_ORTHOLOGUE AFUA_1G08910)"/>
    <property type="match status" value="1"/>
</dbReference>
<evidence type="ECO:0000313" key="3">
    <source>
        <dbReference type="EMBL" id="QSO49276.1"/>
    </source>
</evidence>
<dbReference type="SUPFAM" id="SSF48208">
    <property type="entry name" value="Six-hairpin glycosidases"/>
    <property type="match status" value="1"/>
</dbReference>
<dbReference type="InterPro" id="IPR049046">
    <property type="entry name" value="Beta-AFase-like_GH127_middle"/>
</dbReference>
<organism evidence="3 4">
    <name type="scientific">Alicyclobacillus mengziensis</name>
    <dbReference type="NCBI Taxonomy" id="2931921"/>
    <lineage>
        <taxon>Bacteria</taxon>
        <taxon>Bacillati</taxon>
        <taxon>Bacillota</taxon>
        <taxon>Bacilli</taxon>
        <taxon>Bacillales</taxon>
        <taxon>Alicyclobacillaceae</taxon>
        <taxon>Alicyclobacillus</taxon>
    </lineage>
</organism>
<dbReference type="GO" id="GO:0016787">
    <property type="term" value="F:hydrolase activity"/>
    <property type="evidence" value="ECO:0007669"/>
    <property type="project" value="UniProtKB-KW"/>
</dbReference>
<evidence type="ECO:0000259" key="2">
    <source>
        <dbReference type="Pfam" id="PF20736"/>
    </source>
</evidence>
<reference evidence="3 4" key="1">
    <citation type="submission" date="2021-02" db="EMBL/GenBank/DDBJ databases">
        <title>Alicyclobacillus curvatus sp. nov. and Alicyclobacillus mengziensis sp. nov., two acidophilic bacteria isolated from acid mine drainage.</title>
        <authorList>
            <person name="Huang Y."/>
        </authorList>
    </citation>
    <scope>NUCLEOTIDE SEQUENCE [LARGE SCALE GENOMIC DNA]</scope>
    <source>
        <strain evidence="3 4">S30H14</strain>
    </source>
</reference>
<dbReference type="AlphaFoldDB" id="A0A9X7Z9A5"/>